<organism evidence="3 4">
    <name type="scientific">Sinosporangium siamense</name>
    <dbReference type="NCBI Taxonomy" id="1367973"/>
    <lineage>
        <taxon>Bacteria</taxon>
        <taxon>Bacillati</taxon>
        <taxon>Actinomycetota</taxon>
        <taxon>Actinomycetes</taxon>
        <taxon>Streptosporangiales</taxon>
        <taxon>Streptosporangiaceae</taxon>
        <taxon>Sinosporangium</taxon>
    </lineage>
</organism>
<protein>
    <recommendedName>
        <fullName evidence="2">DUF2087 domain-containing protein</fullName>
    </recommendedName>
</protein>
<reference evidence="3" key="1">
    <citation type="submission" date="2021-01" db="EMBL/GenBank/DDBJ databases">
        <title>Whole genome shotgun sequence of Sinosporangium siamense NBRC 109515.</title>
        <authorList>
            <person name="Komaki H."/>
            <person name="Tamura T."/>
        </authorList>
    </citation>
    <scope>NUCLEOTIDE SEQUENCE</scope>
    <source>
        <strain evidence="3">NBRC 109515</strain>
    </source>
</reference>
<dbReference type="Proteomes" id="UP000606172">
    <property type="component" value="Unassembled WGS sequence"/>
</dbReference>
<proteinExistence type="predicted"/>
<accession>A0A919V4T7</accession>
<dbReference type="Pfam" id="PF09860">
    <property type="entry name" value="DUF2087"/>
    <property type="match status" value="1"/>
</dbReference>
<evidence type="ECO:0000259" key="2">
    <source>
        <dbReference type="Pfam" id="PF09860"/>
    </source>
</evidence>
<dbReference type="InterPro" id="IPR018656">
    <property type="entry name" value="DUF2087"/>
</dbReference>
<sequence length="207" mass="22075">MSRARDVRRSRGGTVVISTDRLGPVSTTPPKAKGPEDHPPSCADLVGLLAQPDRRSAFAAVVLGATTRGQVVELTGLRPPAAANALRKLAEGRVIATGPEAGTYSLVEDTFRRAIIAEVGVAGRAGGDGSGAYFRRGRLRAIPGDAAVRSRVLRVVADTFQPGETYSEPQVNALCGEWFDDWAGLRRVLVDEGLLRRDATGTRYERP</sequence>
<comment type="caution">
    <text evidence="3">The sequence shown here is derived from an EMBL/GenBank/DDBJ whole genome shotgun (WGS) entry which is preliminary data.</text>
</comment>
<feature type="domain" description="DUF2087" evidence="2">
    <location>
        <begin position="138"/>
        <end position="206"/>
    </location>
</feature>
<evidence type="ECO:0000313" key="4">
    <source>
        <dbReference type="Proteomes" id="UP000606172"/>
    </source>
</evidence>
<feature type="region of interest" description="Disordered" evidence="1">
    <location>
        <begin position="1"/>
        <end position="41"/>
    </location>
</feature>
<dbReference type="AlphaFoldDB" id="A0A919V4T7"/>
<evidence type="ECO:0000313" key="3">
    <source>
        <dbReference type="EMBL" id="GII90091.1"/>
    </source>
</evidence>
<dbReference type="EMBL" id="BOOW01000004">
    <property type="protein sequence ID" value="GII90091.1"/>
    <property type="molecule type" value="Genomic_DNA"/>
</dbReference>
<name>A0A919V4T7_9ACTN</name>
<gene>
    <name evidence="3" type="ORF">Ssi02_03220</name>
</gene>
<evidence type="ECO:0000256" key="1">
    <source>
        <dbReference type="SAM" id="MobiDB-lite"/>
    </source>
</evidence>
<keyword evidence="4" id="KW-1185">Reference proteome</keyword>